<feature type="domain" description="GtrA/DPMS transmembrane" evidence="7">
    <location>
        <begin position="6"/>
        <end position="121"/>
    </location>
</feature>
<evidence type="ECO:0000256" key="5">
    <source>
        <dbReference type="ARBA" id="ARBA00023136"/>
    </source>
</evidence>
<feature type="transmembrane region" description="Helical" evidence="6">
    <location>
        <begin position="71"/>
        <end position="90"/>
    </location>
</feature>
<comment type="caution">
    <text evidence="8">The sequence shown here is derived from an EMBL/GenBank/DDBJ whole genome shotgun (WGS) entry which is preliminary data.</text>
</comment>
<name>A0ABQ6VEC1_9CORY</name>
<evidence type="ECO:0000256" key="6">
    <source>
        <dbReference type="SAM" id="Phobius"/>
    </source>
</evidence>
<dbReference type="PANTHER" id="PTHR38459:SF1">
    <property type="entry name" value="PROPHAGE BACTOPRENOL-LINKED GLUCOSE TRANSLOCASE HOMOLOG"/>
    <property type="match status" value="1"/>
</dbReference>
<dbReference type="InterPro" id="IPR051401">
    <property type="entry name" value="GtrA_CellWall_Glycosyl"/>
</dbReference>
<proteinExistence type="inferred from homology"/>
<feature type="transmembrane region" description="Helical" evidence="6">
    <location>
        <begin position="96"/>
        <end position="115"/>
    </location>
</feature>
<dbReference type="Pfam" id="PF04138">
    <property type="entry name" value="GtrA_DPMS_TM"/>
    <property type="match status" value="1"/>
</dbReference>
<keyword evidence="9" id="KW-1185">Reference proteome</keyword>
<sequence>MKKILTFTLVGIVGAFFDYGTRTLLLHVGVLGFLARGCSYIVGSTVAYYLNSYFTFNGNRSRTEKVRAAAVYCLCFTAAILVDLAIRKLFPEVPHVLLWSWVFSQAVATVLNFLLQNFWVFDNPPQTEATPASHRKETP</sequence>
<keyword evidence="5 6" id="KW-0472">Membrane</keyword>
<evidence type="ECO:0000256" key="2">
    <source>
        <dbReference type="ARBA" id="ARBA00009399"/>
    </source>
</evidence>
<evidence type="ECO:0000256" key="1">
    <source>
        <dbReference type="ARBA" id="ARBA00004141"/>
    </source>
</evidence>
<organism evidence="8 9">
    <name type="scientific">Corynebacterium zhongnanshanii</name>
    <dbReference type="NCBI Taxonomy" id="2768834"/>
    <lineage>
        <taxon>Bacteria</taxon>
        <taxon>Bacillati</taxon>
        <taxon>Actinomycetota</taxon>
        <taxon>Actinomycetes</taxon>
        <taxon>Mycobacteriales</taxon>
        <taxon>Corynebacteriaceae</taxon>
        <taxon>Corynebacterium</taxon>
    </lineage>
</organism>
<accession>A0ABQ6VEC1</accession>
<keyword evidence="4 6" id="KW-1133">Transmembrane helix</keyword>
<dbReference type="EMBL" id="WBZJ01000001">
    <property type="protein sequence ID" value="KAB3522776.1"/>
    <property type="molecule type" value="Genomic_DNA"/>
</dbReference>
<evidence type="ECO:0000313" key="9">
    <source>
        <dbReference type="Proteomes" id="UP000436181"/>
    </source>
</evidence>
<comment type="similarity">
    <text evidence="2">Belongs to the GtrA family.</text>
</comment>
<feature type="transmembrane region" description="Helical" evidence="6">
    <location>
        <begin position="25"/>
        <end position="50"/>
    </location>
</feature>
<comment type="subcellular location">
    <subcellularLocation>
        <location evidence="1">Membrane</location>
        <topology evidence="1">Multi-pass membrane protein</topology>
    </subcellularLocation>
</comment>
<dbReference type="PANTHER" id="PTHR38459">
    <property type="entry name" value="PROPHAGE BACTOPRENOL-LINKED GLUCOSE TRANSLOCASE HOMOLOG"/>
    <property type="match status" value="1"/>
</dbReference>
<protein>
    <submittedName>
        <fullName evidence="8">GtrA family protein</fullName>
    </submittedName>
</protein>
<evidence type="ECO:0000259" key="7">
    <source>
        <dbReference type="Pfam" id="PF04138"/>
    </source>
</evidence>
<keyword evidence="3 6" id="KW-0812">Transmembrane</keyword>
<dbReference type="RefSeq" id="WP_151843670.1">
    <property type="nucleotide sequence ID" value="NZ_WBZJ01000001.1"/>
</dbReference>
<reference evidence="8 9" key="1">
    <citation type="submission" date="2019-10" db="EMBL/GenBank/DDBJ databases">
        <title>Corynebacterium sp novel species isolated from the respiratory tract of Marmot.</title>
        <authorList>
            <person name="Zhang G."/>
        </authorList>
    </citation>
    <scope>NUCLEOTIDE SEQUENCE [LARGE SCALE GENOMIC DNA]</scope>
    <source>
        <strain evidence="8 9">336</strain>
    </source>
</reference>
<dbReference type="InterPro" id="IPR007267">
    <property type="entry name" value="GtrA_DPMS_TM"/>
</dbReference>
<dbReference type="Proteomes" id="UP000436181">
    <property type="component" value="Unassembled WGS sequence"/>
</dbReference>
<gene>
    <name evidence="8" type="ORF">F8377_00975</name>
</gene>
<evidence type="ECO:0000256" key="4">
    <source>
        <dbReference type="ARBA" id="ARBA00022989"/>
    </source>
</evidence>
<evidence type="ECO:0000313" key="8">
    <source>
        <dbReference type="EMBL" id="KAB3522776.1"/>
    </source>
</evidence>
<evidence type="ECO:0000256" key="3">
    <source>
        <dbReference type="ARBA" id="ARBA00022692"/>
    </source>
</evidence>